<reference evidence="2 3" key="1">
    <citation type="submission" date="2019-06" db="EMBL/GenBank/DDBJ databases">
        <title>Genome of Methylobacterium sp. 17Sr1-39.</title>
        <authorList>
            <person name="Seo T."/>
        </authorList>
    </citation>
    <scope>NUCLEOTIDE SEQUENCE [LARGE SCALE GENOMIC DNA]</scope>
    <source>
        <strain evidence="2 3">17Sr1-39</strain>
    </source>
</reference>
<feature type="transmembrane region" description="Helical" evidence="1">
    <location>
        <begin position="248"/>
        <end position="269"/>
    </location>
</feature>
<evidence type="ECO:0000313" key="2">
    <source>
        <dbReference type="EMBL" id="TNC11776.1"/>
    </source>
</evidence>
<dbReference type="GO" id="GO:0046475">
    <property type="term" value="P:glycerophospholipid catabolic process"/>
    <property type="evidence" value="ECO:0007669"/>
    <property type="project" value="TreeGrafter"/>
</dbReference>
<dbReference type="Gene3D" id="3.40.1090.10">
    <property type="entry name" value="Cytosolic phospholipase A2 catalytic domain"/>
    <property type="match status" value="2"/>
</dbReference>
<dbReference type="AlphaFoldDB" id="A0A5C4LFL4"/>
<feature type="transmembrane region" description="Helical" evidence="1">
    <location>
        <begin position="301"/>
        <end position="325"/>
    </location>
</feature>
<dbReference type="GO" id="GO:0005829">
    <property type="term" value="C:cytosol"/>
    <property type="evidence" value="ECO:0007669"/>
    <property type="project" value="TreeGrafter"/>
</dbReference>
<organism evidence="2 3">
    <name type="scientific">Methylobacterium terricola</name>
    <dbReference type="NCBI Taxonomy" id="2583531"/>
    <lineage>
        <taxon>Bacteria</taxon>
        <taxon>Pseudomonadati</taxon>
        <taxon>Pseudomonadota</taxon>
        <taxon>Alphaproteobacteria</taxon>
        <taxon>Hyphomicrobiales</taxon>
        <taxon>Methylobacteriaceae</taxon>
        <taxon>Methylobacterium</taxon>
    </lineage>
</organism>
<protein>
    <submittedName>
        <fullName evidence="2">Uncharacterized protein</fullName>
    </submittedName>
</protein>
<feature type="transmembrane region" description="Helical" evidence="1">
    <location>
        <begin position="207"/>
        <end position="228"/>
    </location>
</feature>
<gene>
    <name evidence="2" type="ORF">FF100_18815</name>
</gene>
<feature type="transmembrane region" description="Helical" evidence="1">
    <location>
        <begin position="276"/>
        <end position="295"/>
    </location>
</feature>
<keyword evidence="1" id="KW-1133">Transmembrane helix</keyword>
<keyword evidence="1" id="KW-0812">Transmembrane</keyword>
<dbReference type="PANTHER" id="PTHR10728:SF40">
    <property type="entry name" value="PATATIN FAMILY PROTEIN"/>
    <property type="match status" value="1"/>
</dbReference>
<keyword evidence="1" id="KW-0472">Membrane</keyword>
<dbReference type="OrthoDB" id="100544at2"/>
<accession>A0A5C4LFL4</accession>
<dbReference type="EMBL" id="VDDA01000008">
    <property type="protein sequence ID" value="TNC11776.1"/>
    <property type="molecule type" value="Genomic_DNA"/>
</dbReference>
<feature type="transmembrane region" description="Helical" evidence="1">
    <location>
        <begin position="171"/>
        <end position="195"/>
    </location>
</feature>
<evidence type="ECO:0000313" key="3">
    <source>
        <dbReference type="Proteomes" id="UP000305267"/>
    </source>
</evidence>
<feature type="transmembrane region" description="Helical" evidence="1">
    <location>
        <begin position="142"/>
        <end position="159"/>
    </location>
</feature>
<keyword evidence="3" id="KW-1185">Reference proteome</keyword>
<comment type="caution">
    <text evidence="2">The sequence shown here is derived from an EMBL/GenBank/DDBJ whole genome shotgun (WGS) entry which is preliminary data.</text>
</comment>
<dbReference type="PANTHER" id="PTHR10728">
    <property type="entry name" value="CYTOSOLIC PHOSPHOLIPASE A2"/>
    <property type="match status" value="1"/>
</dbReference>
<dbReference type="SUPFAM" id="SSF52151">
    <property type="entry name" value="FabD/lysophospholipase-like"/>
    <property type="match status" value="1"/>
</dbReference>
<dbReference type="Proteomes" id="UP000305267">
    <property type="component" value="Unassembled WGS sequence"/>
</dbReference>
<evidence type="ECO:0000256" key="1">
    <source>
        <dbReference type="SAM" id="Phobius"/>
    </source>
</evidence>
<dbReference type="GO" id="GO:0004623">
    <property type="term" value="F:phospholipase A2 activity"/>
    <property type="evidence" value="ECO:0007669"/>
    <property type="project" value="TreeGrafter"/>
</dbReference>
<name>A0A5C4LFL4_9HYPH</name>
<sequence length="664" mass="72230">MGIVAGTLPPGSMGAMEKEAVRARQARHGIPSRDWAAGIALSGGGIRSATFATGVLAALARRNLLPQFDYLSTVSGGGYAGAFLTQLVGSATDDGIGLGRKQEPFLRAEGESAILKTLRQKARYLTGSFWERVSVALRQSHGLFVNAVILLLATGWFAFAETMVRPWIPAWTTAILALALPALAVGILALVGKWLEPVGEKPGRVQIAIGLLFVVPPLWYFLGVTHLVWAGLGHLLSSTIEGAWDPLFTVPIALASALAVGVSLITAFVRLRSVTVAVATIVVALIAENAMYAWLAGLSLGWRTFAFLAFTAVGLGSVAFIDVNLTSLHRYYRAKLAAAFLVDPKGASVAPTKLSAINTSRTPFPILNCALNVPGSRNPAVRGRLCEVFSFTPVATGSNLVGHRPTRDWEAVNPDLDLATTMALSGAAVSPQMGLRTTRLAGFWLTLLNIRLGAWLKRPDKNGWERPRLWYLLHEFASTADETLPFAHVSDGGHIENLGVYELLRRRCRYIVAVDGENDPSMTFHALTNLQRLAYIDFGVVLDIDLDDLRLGEEGLSRSHFRFCRIKYPGPADGEEEIGYLVYLKLSLTGNEDEFIRRYRHDEPEFPHHPTADQFFTEPQFEAYRALGEHIGEKLFLKAIVGAAGEPGDVDLENWVKALGRAML</sequence>
<dbReference type="InterPro" id="IPR016035">
    <property type="entry name" value="Acyl_Trfase/lysoPLipase"/>
</dbReference>
<proteinExistence type="predicted"/>